<comment type="caution">
    <text evidence="1">The sequence shown here is derived from an EMBL/GenBank/DDBJ whole genome shotgun (WGS) entry which is preliminary data.</text>
</comment>
<dbReference type="EMBL" id="LVLJ01003824">
    <property type="protein sequence ID" value="OAE19589.1"/>
    <property type="molecule type" value="Genomic_DNA"/>
</dbReference>
<accession>A0A176VFA7</accession>
<organism evidence="1 2">
    <name type="scientific">Marchantia polymorpha subsp. ruderalis</name>
    <dbReference type="NCBI Taxonomy" id="1480154"/>
    <lineage>
        <taxon>Eukaryota</taxon>
        <taxon>Viridiplantae</taxon>
        <taxon>Streptophyta</taxon>
        <taxon>Embryophyta</taxon>
        <taxon>Marchantiophyta</taxon>
        <taxon>Marchantiopsida</taxon>
        <taxon>Marchantiidae</taxon>
        <taxon>Marchantiales</taxon>
        <taxon>Marchantiaceae</taxon>
        <taxon>Marchantia</taxon>
    </lineage>
</organism>
<keyword evidence="2" id="KW-1185">Reference proteome</keyword>
<evidence type="ECO:0000313" key="1">
    <source>
        <dbReference type="EMBL" id="OAE19589.1"/>
    </source>
</evidence>
<gene>
    <name evidence="1" type="ORF">AXG93_3894s1000</name>
</gene>
<protein>
    <submittedName>
        <fullName evidence="1">Uncharacterized protein</fullName>
    </submittedName>
</protein>
<name>A0A176VFA7_MARPO</name>
<evidence type="ECO:0000313" key="2">
    <source>
        <dbReference type="Proteomes" id="UP000077202"/>
    </source>
</evidence>
<dbReference type="AlphaFoldDB" id="A0A176VFA7"/>
<proteinExistence type="predicted"/>
<sequence>MRRCAREDGDFTFDSECEGDTHRREDVCDPIQEITLMQEWLPYNRVGLIARALRVERIHCAWILWHVPTKLMSANMRACTKVKARLLLINDDDSTEGNVATSQGQLTLAEWAEQEEEHAGTKKEGS</sequence>
<reference evidence="1" key="1">
    <citation type="submission" date="2016-03" db="EMBL/GenBank/DDBJ databases">
        <title>Mechanisms controlling the formation of the plant cell surface in tip-growing cells are functionally conserved among land plants.</title>
        <authorList>
            <person name="Honkanen S."/>
            <person name="Jones V.A."/>
            <person name="Morieri G."/>
            <person name="Champion C."/>
            <person name="Hetherington A.J."/>
            <person name="Kelly S."/>
            <person name="Saint-Marcoux D."/>
            <person name="Proust H."/>
            <person name="Prescott H."/>
            <person name="Dolan L."/>
        </authorList>
    </citation>
    <scope>NUCLEOTIDE SEQUENCE [LARGE SCALE GENOMIC DNA]</scope>
    <source>
        <tissue evidence="1">Whole gametophyte</tissue>
    </source>
</reference>
<dbReference type="Proteomes" id="UP000077202">
    <property type="component" value="Unassembled WGS sequence"/>
</dbReference>